<dbReference type="RefSeq" id="WP_013927217.1">
    <property type="nucleotide sequence ID" value="NC_015703.1"/>
</dbReference>
<accession>A0A7U3ZIL1</accession>
<feature type="domain" description="Gliding motility protein SprA N-terminal" evidence="2">
    <location>
        <begin position="58"/>
        <end position="435"/>
    </location>
</feature>
<keyword evidence="4" id="KW-1185">Reference proteome</keyword>
<sequence>MGIIRKQLYLISTESYITIGLLAALWLSVSIGVAQQPTNRRPAVQDTSRNDRQSRRLLYSRWNDRIGNRFIYTPPRSTFFLKEPKALSNDFRLDTNGRITIYERIGDVKLPPLNYRDPLTMSYEDFQKLQDKRVFNYLWRDYSSKQDGKGALGARGVLPKLDLPPGLDRIFGSNLVDFKPNGFVLLDFGVLHQNIDNPQVPIRQRRSTNFLFNEQININFNGKIGDKLGMLTNFDTKSSFNFENQFKLDYRPGNLPTNSANLPNASNLPNAAGLGQNGAQGLGQNGGLNGGLSQNPFGGLGAGPQNYIPENESIIQGIQAGNINWQIPSQLIPGVQNLFGAKVDLRFGRLTTTLVASQQRSKQQCITLRGGVQNRPFELRADAYDENRHFFLSYFFRNNYERWLSNLPMIMSGVTITRLEVYVTNRTNNTETLRNIVGFSDLGESAPVNSTNPNLAPIAAAQPVNNKSNGLFQRVTSDNELREADKTSFALDSRYNLRRGDDYDLLRGARKLNEREFKFQPELGYISLLTPLRNDEILAVAYEYTLNGQKYKVGELTEDYQARRDDEVLVLKLLKSSTIRNNTNHPMWNLMMKNIYSLNTTQVGRQNFQMRVIYKDDLTGIDNPNLQEGPIANVPLLRVMGLDKLNPLNDPVLDNSGKAIGDGNFDFVDNVTIDSRFGRIIFPVLEPFGSNLAKQFSSDQVLANKYVFNELYRTTQIDAQQVTEKNKYFLKGSFQGSSGGAAVQLPFGVSEKSVTVRAGGVQLQQGIDYAVEGQSGSVRLINESVVNSGRDIEICYEQPDLFQNQIRRLFGTRLNYVVNRDMQIGMTAMNMRETPPGFLTRAALGNDPVNNSIIGADLTFRKESRFLTKLLDKLPLLQTKEISGIQFQGEIAQSFAGLHPQVRNRIMVDDFESARTQFDLTRQPTRWRMGGTPQQFPQGTPANPLEYAYNRAKISAYTIDITFSPQAQAGLSFRPNITTQDFNNFYERLFTPQDIFKGRGQYLVNLPENILDVAYFPRERGMYNFNTDLDPDGRLRNPRKNFGAITRAIGSDVDFDNANVEILEFWLMDPFKEGPNGIIRDGVTNTNNTTGGKLYFNLGEISEDVVKNGRYDFENGLPIDEKRTTAGGTQTPNVAQSAWGYSTRQQYIINAFTNEPGARSKQDIGLDGLSNAEERTFHQNFLQNLPPTLKTEARNQILTDPAGDDFEFYFSAKADSANKKIVERYKNFMGVENNTPEFQSNNEVTPAATNLPDGEDLNTDNTINDQEAYYEYEVDLKPGQLDVGKPYIVDKVSAPNGAREEVNWYLFRIPVREFTRKVGNINGFKSIRFVRMYMTDWEQPVVLRFAQLQMVATQYRKYTGDLNARGLQEVPEPYDAQFKIATVSVEENSAPGNSGGQGRNLYAVPPGWQRDVDYTTPNQRPLNEQAMSLCVTNLRDGDSRAAFKNVTSQNLLFRERLKMFVHMQNDQNENGQVSAFMRLGTDVSEHYYEIEVTNLQATPPNVDDPERVWPQQNEIDIEIPWLIEAKAERDRQASGAISAPYTVTKQDALGRVYRITVVGRPDLSNVMVIMIGMRNPRTPDQQPKSFCIWVNEMHVQGFDNQSGTAAVARADIKLADLGTVQMAGKYTTFGFGGVQQKLTDRSRDNTREFNLSAALALDKFLPEKWGFKIPLYVNYDLRDVRPHFNPYDPDTPLAMSLANYAENDPRRAQLENATTERAERRGFNFSNVRKTKVGPNAKRHFWDFENLAFTYAYNEQTRRTSTIADYAQRQYRGGIIYQYGFPQRSWEPFRTVKSLERPYLELLKDFNLSLLPTQIAIRFDADRSFIRTLYRSADLTDANQAPLFEKYFLFNRGYDLSWNLTKNVVLSYSALANAVVDEPEGDINTQTKQDIVWRNFRSLGRMKNFDQKIRLTYRLPLEKIPLLDWMTADYSHNIMYQFSPITSYYSTGSVYNSSNLSGSSFSSGMSSFGGSNGFGMGNTGSYGYGASQNPAFQAGGYRLTDSDNFLLGNILRNGREQGIRGKVDFVKLYNKLRYLRFANNPSPPRKNFARSPGDDEEISREPSKVLKNLTRLLMTVRGIDVDYTRMVTTTLPGFLPSNPGFWGMDGTRPTSLTGFIVGKQSTKVLYDAAAKGNLTKSTMLNVPFVQTDNRTFRINTRLEPFKDFRIQISAQLTRGDEYRMFYRVSDSTNRDMYQIQSPVRTGNFQMSFMSFRTAFAKINDDNSSPIFEQFKAYREDFVKILTEKQRTNPEYKGGEYNKNSQDVLIAAFFAAYNGRDPKKDPAKARVNPFLGFPLPNWRVDYNGLSQLPGFKKVFSAFTVEHNYQSTYSVGSFTSSLDYNELYTRYLTLDNRDYQLALLSGENGSAVPIFVMSTISLSEKFSPLIAVRARTQNKIDMRFAYNQDRNVSLNLSNSQVAELFNRDVTITLGLTRNNVRIPFRINGEFKKLKNDLQFQCNFTIRDTRAIQRRFDEPPTAIAGNYNFQLRPQLSYTVSKLWSLQLYFDRTFNNPYVLNSFRRATTAGGIQVRFNVAEL</sequence>
<feature type="compositionally biased region" description="Polar residues" evidence="1">
    <location>
        <begin position="1233"/>
        <end position="1248"/>
    </location>
</feature>
<feature type="domain" description="Gliding motility protein SprA N-terminal" evidence="2">
    <location>
        <begin position="1181"/>
        <end position="1697"/>
    </location>
</feature>
<proteinExistence type="predicted"/>
<dbReference type="Pfam" id="PF14349">
    <property type="entry name" value="SprA_N"/>
    <property type="match status" value="2"/>
</dbReference>
<reference evidence="3 4" key="2">
    <citation type="journal article" date="2012" name="Stand. Genomic Sci.">
        <title>Complete genome sequence of the aquatic bacterium Runella slithyformis type strain (LSU 4(T)).</title>
        <authorList>
            <person name="Copeland A."/>
            <person name="Zhang X."/>
            <person name="Misra M."/>
            <person name="Lapidus A."/>
            <person name="Nolan M."/>
            <person name="Lucas S."/>
            <person name="Deshpande S."/>
            <person name="Cheng J.F."/>
            <person name="Tapia R."/>
            <person name="Goodwin L.A."/>
            <person name="Pitluck S."/>
            <person name="Liolios K."/>
            <person name="Pagani I."/>
            <person name="Ivanova N."/>
            <person name="Mikhailova N."/>
            <person name="Pati A."/>
            <person name="Chen A."/>
            <person name="Palaniappan K."/>
            <person name="Land M."/>
            <person name="Hauser L."/>
            <person name="Pan C."/>
            <person name="Jeffries C.D."/>
            <person name="Detter J.C."/>
            <person name="Brambilla E.M."/>
            <person name="Rohde M."/>
            <person name="Djao O.D."/>
            <person name="Goker M."/>
            <person name="Sikorski J."/>
            <person name="Tindall B.J."/>
            <person name="Woyke T."/>
            <person name="Bristow J."/>
            <person name="Eisen J.A."/>
            <person name="Markowitz V."/>
            <person name="Hugenholtz P."/>
            <person name="Kyrpides N.C."/>
            <person name="Klenk H.P."/>
            <person name="Mavromatis K."/>
        </authorList>
    </citation>
    <scope>NUCLEOTIDE SEQUENCE [LARGE SCALE GENOMIC DNA]</scope>
    <source>
        <strain evidence="4">ATCC 29530 / DSM 19594 / LMG 11500 / NCIMB 11436 / LSU 4</strain>
    </source>
</reference>
<name>A0A7U3ZIL1_RUNSL</name>
<dbReference type="NCBIfam" id="TIGR04189">
    <property type="entry name" value="surface_SprA"/>
    <property type="match status" value="2"/>
</dbReference>
<evidence type="ECO:0000313" key="3">
    <source>
        <dbReference type="EMBL" id="AEI47899.1"/>
    </source>
</evidence>
<organism evidence="3 4">
    <name type="scientific">Runella slithyformis (strain ATCC 29530 / DSM 19594 / LMG 11500 / NCIMB 11436 / LSU 4)</name>
    <dbReference type="NCBI Taxonomy" id="761193"/>
    <lineage>
        <taxon>Bacteria</taxon>
        <taxon>Pseudomonadati</taxon>
        <taxon>Bacteroidota</taxon>
        <taxon>Cytophagia</taxon>
        <taxon>Cytophagales</taxon>
        <taxon>Spirosomataceae</taxon>
        <taxon>Runella</taxon>
    </lineage>
</organism>
<feature type="region of interest" description="Disordered" evidence="1">
    <location>
        <begin position="1233"/>
        <end position="1258"/>
    </location>
</feature>
<gene>
    <name evidence="3" type="ordered locus">Runsl_1474</name>
</gene>
<reference evidence="4" key="1">
    <citation type="submission" date="2011-06" db="EMBL/GenBank/DDBJ databases">
        <title>The complete genome of chromosome of Runella slithyformis DSM 19594.</title>
        <authorList>
            <consortium name="US DOE Joint Genome Institute (JGI-PGF)"/>
            <person name="Lucas S."/>
            <person name="Han J."/>
            <person name="Lapidus A."/>
            <person name="Bruce D."/>
            <person name="Goodwin L."/>
            <person name="Pitluck S."/>
            <person name="Peters L."/>
            <person name="Kyrpides N."/>
            <person name="Mavromatis K."/>
            <person name="Ivanova N."/>
            <person name="Ovchinnikova G."/>
            <person name="Zhang X."/>
            <person name="Misra M."/>
            <person name="Detter J.C."/>
            <person name="Tapia R."/>
            <person name="Han C."/>
            <person name="Land M."/>
            <person name="Hauser L."/>
            <person name="Markowitz V."/>
            <person name="Cheng J.-F."/>
            <person name="Hugenholtz P."/>
            <person name="Woyke T."/>
            <person name="Wu D."/>
            <person name="Tindall B."/>
            <person name="Faehrich R."/>
            <person name="Brambilla E."/>
            <person name="Klenk H.-P."/>
            <person name="Eisen J.A."/>
        </authorList>
    </citation>
    <scope>NUCLEOTIDE SEQUENCE [LARGE SCALE GENOMIC DNA]</scope>
    <source>
        <strain evidence="4">ATCC 29530 / DSM 19594 / LMG 11500 / NCIMB 11436 / LSU 4</strain>
    </source>
</reference>
<dbReference type="Proteomes" id="UP000000493">
    <property type="component" value="Chromosome"/>
</dbReference>
<evidence type="ECO:0000259" key="2">
    <source>
        <dbReference type="Pfam" id="PF14349"/>
    </source>
</evidence>
<dbReference type="EMBL" id="CP002859">
    <property type="protein sequence ID" value="AEI47899.1"/>
    <property type="molecule type" value="Genomic_DNA"/>
</dbReference>
<evidence type="ECO:0000313" key="4">
    <source>
        <dbReference type="Proteomes" id="UP000000493"/>
    </source>
</evidence>
<dbReference type="KEGG" id="rsi:Runsl_1474"/>
<dbReference type="InterPro" id="IPR026377">
    <property type="entry name" value="Cell_surface_SprA"/>
</dbReference>
<dbReference type="InterPro" id="IPR025684">
    <property type="entry name" value="SprA_N_dom"/>
</dbReference>
<evidence type="ECO:0000256" key="1">
    <source>
        <dbReference type="SAM" id="MobiDB-lite"/>
    </source>
</evidence>
<protein>
    <recommendedName>
        <fullName evidence="2">Gliding motility protein SprA N-terminal domain-containing protein</fullName>
    </recommendedName>
</protein>